<protein>
    <submittedName>
        <fullName evidence="5">Thermostable beta-glucosidase B</fullName>
        <ecNumber evidence="5">3.2.1.21</ecNumber>
    </submittedName>
</protein>
<evidence type="ECO:0000256" key="3">
    <source>
        <dbReference type="SAM" id="Phobius"/>
    </source>
</evidence>
<dbReference type="PANTHER" id="PTHR42715:SF10">
    <property type="entry name" value="BETA-GLUCOSIDASE"/>
    <property type="match status" value="1"/>
</dbReference>
<dbReference type="Pfam" id="PF14310">
    <property type="entry name" value="Fn3-like"/>
    <property type="match status" value="1"/>
</dbReference>
<feature type="domain" description="Fibronectin type III-like" evidence="4">
    <location>
        <begin position="436"/>
        <end position="515"/>
    </location>
</feature>
<evidence type="ECO:0000313" key="5">
    <source>
        <dbReference type="EMBL" id="VEU80232.1"/>
    </source>
</evidence>
<proteinExistence type="inferred from homology"/>
<comment type="similarity">
    <text evidence="1">Belongs to the glycosyl hydrolase 3 family.</text>
</comment>
<keyword evidence="3" id="KW-0472">Membrane</keyword>
<dbReference type="PRINTS" id="PR00133">
    <property type="entry name" value="GLHYDRLASE3"/>
</dbReference>
<dbReference type="PANTHER" id="PTHR42715">
    <property type="entry name" value="BETA-GLUCOSIDASE"/>
    <property type="match status" value="1"/>
</dbReference>
<dbReference type="STRING" id="1278311.GCA_000428705_01167"/>
<dbReference type="KEGG" id="aaxa:NCTC10138_00591"/>
<sequence length="964" mass="107521">MKSFFGKIWKSKASRIWLIVANSIMLLLLIITLVITQVPLINNTLNTVLGGDRRVLISGEEKEALYKSDYESKEKTLEEANKLNEEIASEGFVLLKNDQQALPLSKGSKVSVFGKNSVNLVYGGSGSGGSSSSDTVGIYDALKNSGFDVNPTLKSFYESNASGNGRDKSPAMGTILSGFTIGETPLTSYTNEVKNSYSNYNDAALIVLSRIGGEGYDLPRTMKDKNGNLISGARKSDDHYLQLDQNEADLIKEVSKSFEKIVIVINSSAAMELGFLDDANHYGYSDKIKAALWIGSPGNSGINALGKILNGDVNPSGRTVDTYARNFENDPTWNNFSNNFADNGNRYTVDNKNVDAFFVDYEEGIYVGYRYYETRGFTDGNAWYDQNVVYPFGYGLSYTNFDWEIVSKTEKTALTIDDTIEVEVKVTNVGNVAGKDVVQLYYSAPYTQGGIEKSHIVLGAFGKTKLLEKNESQILKLTLKVSDMASYDYSDANNNGFKGYELESGDYQIKISKNAHTPLLNHTYNVPADHKIQNDSKTNYKVENRFDDVSEHIEKYLSRSNWQDTWPTLPTAEDKEVTQDFIDKLNYTYSDEADKKWYSTTLPSQNMKVIESKVKLYQLIGKDYNDPLWDELLNYVTIDQMRQLIGTGNFNTSQIDNIGKPKTIDPDGPAGFTNFMGDPTVYGTAFYASEVVIGSTWNEELAYEMGKMVGNEGIWGNQKGDKTPYSGWYAPAVNIHRSPFSGRNWEYYSEDGFLSGKMGAQVVQGAKSKGVYTYVKHFVLNDQETDRSSNGLITWANEQTMREIYFKPFEIIVKEGETTAMMSSFNRIGLTWAGGSYELLTEVLRNEWGFKGMVITDYSVLIKYMNVDQMIRAGGDLNLTQEGKPNGNVTPTQITALRNATKNILYTVANSNAMNGYGDGVVYGYAMPYWKLALIWSNVAVVVANATWGFFVVRAALKKNKEVI</sequence>
<dbReference type="InterPro" id="IPR026891">
    <property type="entry name" value="Fn3-like"/>
</dbReference>
<keyword evidence="2 5" id="KW-0378">Hydrolase</keyword>
<evidence type="ECO:0000256" key="1">
    <source>
        <dbReference type="ARBA" id="ARBA00005336"/>
    </source>
</evidence>
<keyword evidence="3" id="KW-0812">Transmembrane</keyword>
<dbReference type="InterPro" id="IPR017853">
    <property type="entry name" value="GH"/>
</dbReference>
<dbReference type="Gene3D" id="2.60.40.10">
    <property type="entry name" value="Immunoglobulins"/>
    <property type="match status" value="1"/>
</dbReference>
<dbReference type="Gene3D" id="3.40.50.1700">
    <property type="entry name" value="Glycoside hydrolase family 3 C-terminal domain"/>
    <property type="match status" value="1"/>
</dbReference>
<evidence type="ECO:0000259" key="4">
    <source>
        <dbReference type="SMART" id="SM01217"/>
    </source>
</evidence>
<evidence type="ECO:0000313" key="6">
    <source>
        <dbReference type="Proteomes" id="UP000289841"/>
    </source>
</evidence>
<dbReference type="GO" id="GO:0008422">
    <property type="term" value="F:beta-glucosidase activity"/>
    <property type="evidence" value="ECO:0007669"/>
    <property type="project" value="UniProtKB-EC"/>
</dbReference>
<dbReference type="EC" id="3.2.1.21" evidence="5"/>
<dbReference type="Pfam" id="PF00933">
    <property type="entry name" value="Glyco_hydro_3"/>
    <property type="match status" value="1"/>
</dbReference>
<dbReference type="InterPro" id="IPR002772">
    <property type="entry name" value="Glyco_hydro_3_C"/>
</dbReference>
<dbReference type="Pfam" id="PF01915">
    <property type="entry name" value="Glyco_hydro_3_C"/>
    <property type="match status" value="1"/>
</dbReference>
<dbReference type="SUPFAM" id="SSF51445">
    <property type="entry name" value="(Trans)glycosidases"/>
    <property type="match status" value="1"/>
</dbReference>
<gene>
    <name evidence="5" type="primary">bglB_3</name>
    <name evidence="5" type="ORF">NCTC10138_00591</name>
</gene>
<dbReference type="SUPFAM" id="SSF52279">
    <property type="entry name" value="Beta-D-glucan exohydrolase, C-terminal domain"/>
    <property type="match status" value="1"/>
</dbReference>
<dbReference type="GO" id="GO:0005975">
    <property type="term" value="P:carbohydrate metabolic process"/>
    <property type="evidence" value="ECO:0007669"/>
    <property type="project" value="InterPro"/>
</dbReference>
<dbReference type="AlphaFoldDB" id="A0A449BCS8"/>
<reference evidence="5 6" key="1">
    <citation type="submission" date="2019-01" db="EMBL/GenBank/DDBJ databases">
        <authorList>
            <consortium name="Pathogen Informatics"/>
        </authorList>
    </citation>
    <scope>NUCLEOTIDE SEQUENCE [LARGE SCALE GENOMIC DNA]</scope>
    <source>
        <strain evidence="5 6">NCTC10138</strain>
    </source>
</reference>
<dbReference type="InterPro" id="IPR013783">
    <property type="entry name" value="Ig-like_fold"/>
</dbReference>
<evidence type="ECO:0000256" key="2">
    <source>
        <dbReference type="ARBA" id="ARBA00022801"/>
    </source>
</evidence>
<feature type="transmembrane region" description="Helical" evidence="3">
    <location>
        <begin position="16"/>
        <end position="35"/>
    </location>
</feature>
<dbReference type="SMART" id="SM01217">
    <property type="entry name" value="Fn3_like"/>
    <property type="match status" value="1"/>
</dbReference>
<dbReference type="InterPro" id="IPR036881">
    <property type="entry name" value="Glyco_hydro_3_C_sf"/>
</dbReference>
<dbReference type="RefSeq" id="WP_052589937.1">
    <property type="nucleotide sequence ID" value="NZ_LR215048.1"/>
</dbReference>
<dbReference type="Gene3D" id="3.20.20.300">
    <property type="entry name" value="Glycoside hydrolase, family 3, N-terminal domain"/>
    <property type="match status" value="1"/>
</dbReference>
<feature type="transmembrane region" description="Helical" evidence="3">
    <location>
        <begin position="935"/>
        <end position="957"/>
    </location>
</feature>
<keyword evidence="5" id="KW-0326">Glycosidase</keyword>
<keyword evidence="6" id="KW-1185">Reference proteome</keyword>
<dbReference type="EMBL" id="LR215048">
    <property type="protein sequence ID" value="VEU80232.1"/>
    <property type="molecule type" value="Genomic_DNA"/>
</dbReference>
<dbReference type="InterPro" id="IPR036962">
    <property type="entry name" value="Glyco_hydro_3_N_sf"/>
</dbReference>
<accession>A0A449BCS8</accession>
<dbReference type="OrthoDB" id="9805821at2"/>
<dbReference type="Proteomes" id="UP000289841">
    <property type="component" value="Chromosome"/>
</dbReference>
<name>A0A449BCS8_HAPAX</name>
<keyword evidence="3" id="KW-1133">Transmembrane helix</keyword>
<dbReference type="InterPro" id="IPR001764">
    <property type="entry name" value="Glyco_hydro_3_N"/>
</dbReference>
<organism evidence="5 6">
    <name type="scientific">Haploplasma axanthum</name>
    <name type="common">Acholeplasma axanthum</name>
    <dbReference type="NCBI Taxonomy" id="29552"/>
    <lineage>
        <taxon>Bacteria</taxon>
        <taxon>Bacillati</taxon>
        <taxon>Mycoplasmatota</taxon>
        <taxon>Mollicutes</taxon>
        <taxon>Acholeplasmatales</taxon>
        <taxon>Acholeplasmataceae</taxon>
        <taxon>Haploplasma</taxon>
    </lineage>
</organism>
<dbReference type="InterPro" id="IPR050288">
    <property type="entry name" value="Cellulose_deg_GH3"/>
</dbReference>